<feature type="region of interest" description="Disordered" evidence="1">
    <location>
        <begin position="43"/>
        <end position="66"/>
    </location>
</feature>
<dbReference type="AlphaFoldDB" id="A0A2T2WRZ8"/>
<dbReference type="EMBL" id="PXYX01000038">
    <property type="protein sequence ID" value="PSR25011.1"/>
    <property type="molecule type" value="Genomic_DNA"/>
</dbReference>
<evidence type="ECO:0000256" key="1">
    <source>
        <dbReference type="SAM" id="MobiDB-lite"/>
    </source>
</evidence>
<proteinExistence type="predicted"/>
<protein>
    <submittedName>
        <fullName evidence="2">Uncharacterized protein</fullName>
    </submittedName>
</protein>
<evidence type="ECO:0000313" key="3">
    <source>
        <dbReference type="Proteomes" id="UP000242705"/>
    </source>
</evidence>
<accession>A0A2T2WRZ8</accession>
<sequence>MRGSQVTIWGREVRARTTVILLGDEKLFDGLKNSLAIGFAKCDPGNHTPQPLADTASPGAKPPGED</sequence>
<gene>
    <name evidence="2" type="ORF">C7B47_13460</name>
</gene>
<reference evidence="2 3" key="1">
    <citation type="journal article" date="2014" name="BMC Genomics">
        <title>Comparison of environmental and isolate Sulfobacillus genomes reveals diverse carbon, sulfur, nitrogen, and hydrogen metabolisms.</title>
        <authorList>
            <person name="Justice N.B."/>
            <person name="Norman A."/>
            <person name="Brown C.T."/>
            <person name="Singh A."/>
            <person name="Thomas B.C."/>
            <person name="Banfield J.F."/>
        </authorList>
    </citation>
    <scope>NUCLEOTIDE SEQUENCE [LARGE SCALE GENOMIC DNA]</scope>
    <source>
        <strain evidence="2">AMDSBA5</strain>
    </source>
</reference>
<organism evidence="2 3">
    <name type="scientific">Sulfobacillus thermosulfidooxidans</name>
    <dbReference type="NCBI Taxonomy" id="28034"/>
    <lineage>
        <taxon>Bacteria</taxon>
        <taxon>Bacillati</taxon>
        <taxon>Bacillota</taxon>
        <taxon>Clostridia</taxon>
        <taxon>Eubacteriales</taxon>
        <taxon>Clostridiales Family XVII. Incertae Sedis</taxon>
        <taxon>Sulfobacillus</taxon>
    </lineage>
</organism>
<dbReference type="Proteomes" id="UP000242705">
    <property type="component" value="Unassembled WGS sequence"/>
</dbReference>
<name>A0A2T2WRZ8_SULTH</name>
<comment type="caution">
    <text evidence="2">The sequence shown here is derived from an EMBL/GenBank/DDBJ whole genome shotgun (WGS) entry which is preliminary data.</text>
</comment>
<evidence type="ECO:0000313" key="2">
    <source>
        <dbReference type="EMBL" id="PSR25011.1"/>
    </source>
</evidence>